<dbReference type="GO" id="GO:0019185">
    <property type="term" value="C:snRNA-activating protein complex"/>
    <property type="evidence" value="ECO:0007669"/>
    <property type="project" value="TreeGrafter"/>
</dbReference>
<dbReference type="CDD" id="cd00167">
    <property type="entry name" value="SANT"/>
    <property type="match status" value="2"/>
</dbReference>
<evidence type="ECO:0000259" key="6">
    <source>
        <dbReference type="PROSITE" id="PS50090"/>
    </source>
</evidence>
<organism evidence="9 10">
    <name type="scientific">Neocallimastix californiae</name>
    <dbReference type="NCBI Taxonomy" id="1754190"/>
    <lineage>
        <taxon>Eukaryota</taxon>
        <taxon>Fungi</taxon>
        <taxon>Fungi incertae sedis</taxon>
        <taxon>Chytridiomycota</taxon>
        <taxon>Chytridiomycota incertae sedis</taxon>
        <taxon>Neocallimastigomycetes</taxon>
        <taxon>Neocallimastigales</taxon>
        <taxon>Neocallimastigaceae</taxon>
        <taxon>Neocallimastix</taxon>
    </lineage>
</organism>
<dbReference type="InterPro" id="IPR051575">
    <property type="entry name" value="Myb-like_DNA-bd"/>
</dbReference>
<dbReference type="InterPro" id="IPR001005">
    <property type="entry name" value="SANT/Myb"/>
</dbReference>
<evidence type="ECO:0000256" key="4">
    <source>
        <dbReference type="ARBA" id="ARBA00023242"/>
    </source>
</evidence>
<protein>
    <submittedName>
        <fullName evidence="9">Uncharacterized protein</fullName>
    </submittedName>
</protein>
<dbReference type="AlphaFoldDB" id="A0A1Y2F9T4"/>
<dbReference type="SMART" id="SM00717">
    <property type="entry name" value="SANT"/>
    <property type="match status" value="4"/>
</dbReference>
<feature type="compositionally biased region" description="Basic and acidic residues" evidence="5">
    <location>
        <begin position="762"/>
        <end position="777"/>
    </location>
</feature>
<feature type="compositionally biased region" description="Basic and acidic residues" evidence="5">
    <location>
        <begin position="27"/>
        <end position="40"/>
    </location>
</feature>
<feature type="compositionally biased region" description="Basic and acidic residues" evidence="5">
    <location>
        <begin position="632"/>
        <end position="642"/>
    </location>
</feature>
<dbReference type="InterPro" id="IPR017884">
    <property type="entry name" value="SANT_dom"/>
</dbReference>
<reference evidence="9 10" key="1">
    <citation type="submission" date="2016-08" db="EMBL/GenBank/DDBJ databases">
        <title>A Parts List for Fungal Cellulosomes Revealed by Comparative Genomics.</title>
        <authorList>
            <consortium name="DOE Joint Genome Institute"/>
            <person name="Haitjema C.H."/>
            <person name="Gilmore S.P."/>
            <person name="Henske J.K."/>
            <person name="Solomon K.V."/>
            <person name="De Groot R."/>
            <person name="Kuo A."/>
            <person name="Mondo S.J."/>
            <person name="Salamov A.A."/>
            <person name="Labutti K."/>
            <person name="Zhao Z."/>
            <person name="Chiniquy J."/>
            <person name="Barry K."/>
            <person name="Brewer H.M."/>
            <person name="Purvine S.O."/>
            <person name="Wright A.T."/>
            <person name="Boxma B."/>
            <person name="Van Alen T."/>
            <person name="Hackstein J.H."/>
            <person name="Baker S.E."/>
            <person name="Grigoriev I.V."/>
            <person name="O'Malley M.A."/>
        </authorList>
    </citation>
    <scope>NUCLEOTIDE SEQUENCE [LARGE SCALE GENOMIC DNA]</scope>
    <source>
        <strain evidence="9 10">G1</strain>
    </source>
</reference>
<evidence type="ECO:0000259" key="7">
    <source>
        <dbReference type="PROSITE" id="PS51293"/>
    </source>
</evidence>
<keyword evidence="2" id="KW-0238">DNA-binding</keyword>
<dbReference type="EMBL" id="MCOG01000013">
    <property type="protein sequence ID" value="ORY80096.1"/>
    <property type="molecule type" value="Genomic_DNA"/>
</dbReference>
<evidence type="ECO:0000256" key="1">
    <source>
        <dbReference type="ARBA" id="ARBA00023015"/>
    </source>
</evidence>
<dbReference type="GO" id="GO:0001006">
    <property type="term" value="F:RNA polymerase III type 3 promoter sequence-specific DNA binding"/>
    <property type="evidence" value="ECO:0007669"/>
    <property type="project" value="TreeGrafter"/>
</dbReference>
<dbReference type="Gene3D" id="1.10.10.60">
    <property type="entry name" value="Homeodomain-like"/>
    <property type="match status" value="3"/>
</dbReference>
<keyword evidence="1" id="KW-0805">Transcription regulation</keyword>
<dbReference type="SUPFAM" id="SSF46689">
    <property type="entry name" value="Homeodomain-like"/>
    <property type="match status" value="2"/>
</dbReference>
<feature type="compositionally biased region" description="Low complexity" evidence="5">
    <location>
        <begin position="608"/>
        <end position="631"/>
    </location>
</feature>
<proteinExistence type="predicted"/>
<keyword evidence="3" id="KW-0804">Transcription</keyword>
<feature type="compositionally biased region" description="Low complexity" evidence="5">
    <location>
        <begin position="12"/>
        <end position="26"/>
    </location>
</feature>
<feature type="domain" description="HTH myb-type" evidence="8">
    <location>
        <begin position="319"/>
        <end position="366"/>
    </location>
</feature>
<feature type="compositionally biased region" description="Low complexity" evidence="5">
    <location>
        <begin position="644"/>
        <end position="659"/>
    </location>
</feature>
<feature type="domain" description="Myb-like" evidence="6">
    <location>
        <begin position="319"/>
        <end position="362"/>
    </location>
</feature>
<dbReference type="InterPro" id="IPR017930">
    <property type="entry name" value="Myb_dom"/>
</dbReference>
<feature type="domain" description="HTH myb-type" evidence="8">
    <location>
        <begin position="372"/>
        <end position="419"/>
    </location>
</feature>
<dbReference type="InterPro" id="IPR009057">
    <property type="entry name" value="Homeodomain-like_sf"/>
</dbReference>
<evidence type="ECO:0000256" key="5">
    <source>
        <dbReference type="SAM" id="MobiDB-lite"/>
    </source>
</evidence>
<feature type="domain" description="HTH myb-type" evidence="8">
    <location>
        <begin position="235"/>
        <end position="291"/>
    </location>
</feature>
<dbReference type="STRING" id="1754190.A0A1Y2F9T4"/>
<dbReference type="GO" id="GO:0000978">
    <property type="term" value="F:RNA polymerase II cis-regulatory region sequence-specific DNA binding"/>
    <property type="evidence" value="ECO:0007669"/>
    <property type="project" value="TreeGrafter"/>
</dbReference>
<evidence type="ECO:0000256" key="3">
    <source>
        <dbReference type="ARBA" id="ARBA00023163"/>
    </source>
</evidence>
<feature type="domain" description="SANT" evidence="7">
    <location>
        <begin position="367"/>
        <end position="419"/>
    </location>
</feature>
<evidence type="ECO:0000256" key="2">
    <source>
        <dbReference type="ARBA" id="ARBA00023125"/>
    </source>
</evidence>
<sequence length="777" mass="88964">MSFFPISSLPPTSLNNETNNANINNNEESRNNELLTNDKKDEENIKNINKALSANKLLQQKLLAQLNKINNQLQINKEMMNCLNAIWTTQKEGSEPIFTTPSSKKEYFKDIDGEQPDEGSEAKELNKNKLLLKKIEFLRKWPNSQKKKLDDAVKQQIHKNYLDTIYEKAKQEGKSDEEAINIRRKTIEEFQKDSIKLDEIYYTFKPSSIDWKRVASVVEGRLPIECQSYWLNNMRPSLNRNIWTETERNKLLNLIKKYSKRNWIQIAKELNSNRVPFQCLQEYLRYKNKLKQKKDTTPKIPYQLLRPYKGKRVIKPPVKWTPEEDEKLKVAVKLYGERWNKVCILIPGRTDAQCRERYKNAIDPQVNRNKIWSKEELLKLLELADMYAPNWSKIAKELNTGRTNRQVKNQFEKLSKKRKRLNEREAFYSNIVIKPYNLPNNDLKYNPDEAGKYGVKIAPAKPKPFIPYPTINPFNSLSNSSMINPFSSKIIPPSIFYANPFFLPSQNNLNIPGSSISNPLNNELNINQINNGIIGGENSLIVENNNKSNTNVNNSVTSSTDTINNNLAINNNDGASSSNNNNVNNNDNNNINNSDDIINKNEENVINSGDNIKNNNDINYNNDSNSNTNKDNNNKGKSKDSFHNNNNSNNNTNLTYATSTTTPTTVPLYPVQSPFLPLQPPMTSIFPKIPFMIPTGNMKLPLNDDATKIKKTMTIPPLFPLPLPIPLPNMTLGSLPLSIPIPKIPISNINKNRTSNIMNNGSKDKSSNKNHLKENKE</sequence>
<dbReference type="Pfam" id="PF00249">
    <property type="entry name" value="Myb_DNA-binding"/>
    <property type="match status" value="2"/>
</dbReference>
<dbReference type="PROSITE" id="PS51293">
    <property type="entry name" value="SANT"/>
    <property type="match status" value="1"/>
</dbReference>
<dbReference type="Pfam" id="PF13921">
    <property type="entry name" value="Myb_DNA-bind_6"/>
    <property type="match status" value="1"/>
</dbReference>
<dbReference type="PROSITE" id="PS51294">
    <property type="entry name" value="HTH_MYB"/>
    <property type="match status" value="3"/>
</dbReference>
<feature type="region of interest" description="Disordered" evidence="5">
    <location>
        <begin position="1"/>
        <end position="40"/>
    </location>
</feature>
<dbReference type="PANTHER" id="PTHR46621">
    <property type="entry name" value="SNRNA-ACTIVATING PROTEIN COMPLEX SUBUNIT 4"/>
    <property type="match status" value="1"/>
</dbReference>
<dbReference type="GO" id="GO:0042795">
    <property type="term" value="P:snRNA transcription by RNA polymerase II"/>
    <property type="evidence" value="ECO:0007669"/>
    <property type="project" value="TreeGrafter"/>
</dbReference>
<keyword evidence="4" id="KW-0539">Nucleus</keyword>
<feature type="region of interest" description="Disordered" evidence="5">
    <location>
        <begin position="608"/>
        <end position="659"/>
    </location>
</feature>
<dbReference type="OrthoDB" id="2143914at2759"/>
<gene>
    <name evidence="9" type="ORF">LY90DRAFT_697943</name>
</gene>
<feature type="domain" description="Myb-like" evidence="6">
    <location>
        <begin position="372"/>
        <end position="415"/>
    </location>
</feature>
<keyword evidence="10" id="KW-1185">Reference proteome</keyword>
<dbReference type="PANTHER" id="PTHR46621:SF1">
    <property type="entry name" value="SNRNA-ACTIVATING PROTEIN COMPLEX SUBUNIT 4"/>
    <property type="match status" value="1"/>
</dbReference>
<comment type="caution">
    <text evidence="9">The sequence shown here is derived from an EMBL/GenBank/DDBJ whole genome shotgun (WGS) entry which is preliminary data.</text>
</comment>
<feature type="domain" description="Myb-like" evidence="6">
    <location>
        <begin position="235"/>
        <end position="287"/>
    </location>
</feature>
<accession>A0A1Y2F9T4</accession>
<evidence type="ECO:0000313" key="9">
    <source>
        <dbReference type="EMBL" id="ORY80096.1"/>
    </source>
</evidence>
<feature type="region of interest" description="Disordered" evidence="5">
    <location>
        <begin position="749"/>
        <end position="777"/>
    </location>
</feature>
<evidence type="ECO:0000313" key="10">
    <source>
        <dbReference type="Proteomes" id="UP000193920"/>
    </source>
</evidence>
<name>A0A1Y2F9T4_9FUNG</name>
<dbReference type="PROSITE" id="PS50090">
    <property type="entry name" value="MYB_LIKE"/>
    <property type="match status" value="3"/>
</dbReference>
<dbReference type="Proteomes" id="UP000193920">
    <property type="component" value="Unassembled WGS sequence"/>
</dbReference>
<feature type="region of interest" description="Disordered" evidence="5">
    <location>
        <begin position="545"/>
        <end position="596"/>
    </location>
</feature>
<evidence type="ECO:0000259" key="8">
    <source>
        <dbReference type="PROSITE" id="PS51294"/>
    </source>
</evidence>
<dbReference type="GO" id="GO:0042796">
    <property type="term" value="P:snRNA transcription by RNA polymerase III"/>
    <property type="evidence" value="ECO:0007669"/>
    <property type="project" value="TreeGrafter"/>
</dbReference>